<name>A0ABT6AEJ2_9ACTN</name>
<dbReference type="RefSeq" id="WP_276112613.1">
    <property type="nucleotide sequence ID" value="NZ_JARJBB010000038.1"/>
</dbReference>
<dbReference type="Proteomes" id="UP001221150">
    <property type="component" value="Unassembled WGS sequence"/>
</dbReference>
<accession>A0ABT6AEJ2</accession>
<organism evidence="2 3">
    <name type="scientific">Streptomyces tropicalis</name>
    <dbReference type="NCBI Taxonomy" id="3034234"/>
    <lineage>
        <taxon>Bacteria</taxon>
        <taxon>Bacillati</taxon>
        <taxon>Actinomycetota</taxon>
        <taxon>Actinomycetes</taxon>
        <taxon>Kitasatosporales</taxon>
        <taxon>Streptomycetaceae</taxon>
        <taxon>Streptomyces</taxon>
    </lineage>
</organism>
<comment type="caution">
    <text evidence="2">The sequence shown here is derived from an EMBL/GenBank/DDBJ whole genome shotgun (WGS) entry which is preliminary data.</text>
</comment>
<sequence>MPELALSLPGSTDQFVLADRPAITLTDRYRPLPDGMTLGHATVVRAHQVRPDDVVVAFFTDGPGTRHAEHVPQAFTAHPRPFGSCPAQCEECEDIHTHGADADRYLCLDDADDREDCVIVYRNTPVAIIPAATAASLPPLGSAPLLPDLFTLDDGESGPYEALPVPRAFGPWDTISVTRATAEQIAADVATSHTGRHLTCQWLHDALLISSDPRLRTEPGRPGRLIRPDADGRYRIGGLWPWEEWSPPTCPDCSTATEPVDVEDERVWRCTAADCNRRTYGTGDPDDDETLPSYTETDADGATIVYHGTGEIDIETTAELASQDRPHEDGQDADEDDGLMCPNSNRPPECTEIDPCEACAQDEDEEAAMIEASMGLRRAPTLSRGDQPDTADTYEVIVLRTERISFTLTASSVQDATDHYLIDGDETASTTTATSIETVRRLTQPPTSV</sequence>
<protein>
    <submittedName>
        <fullName evidence="2">Uncharacterized protein</fullName>
    </submittedName>
</protein>
<evidence type="ECO:0000313" key="3">
    <source>
        <dbReference type="Proteomes" id="UP001221150"/>
    </source>
</evidence>
<dbReference type="EMBL" id="JARJBB010000038">
    <property type="protein sequence ID" value="MDF3303070.1"/>
    <property type="molecule type" value="Genomic_DNA"/>
</dbReference>
<gene>
    <name evidence="2" type="ORF">P3H78_31550</name>
</gene>
<evidence type="ECO:0000313" key="2">
    <source>
        <dbReference type="EMBL" id="MDF3303070.1"/>
    </source>
</evidence>
<proteinExistence type="predicted"/>
<reference evidence="2 3" key="1">
    <citation type="submission" date="2023-03" db="EMBL/GenBank/DDBJ databases">
        <title>Draft genome sequence of Streptomyces sp. K1PA1 isolated from peat swamp forest in Thailand.</title>
        <authorList>
            <person name="Klaysubun C."/>
            <person name="Duangmal K."/>
        </authorList>
    </citation>
    <scope>NUCLEOTIDE SEQUENCE [LARGE SCALE GENOMIC DNA]</scope>
    <source>
        <strain evidence="2 3">K1PA1</strain>
    </source>
</reference>
<feature type="region of interest" description="Disordered" evidence="1">
    <location>
        <begin position="279"/>
        <end position="299"/>
    </location>
</feature>
<feature type="region of interest" description="Disordered" evidence="1">
    <location>
        <begin position="319"/>
        <end position="346"/>
    </location>
</feature>
<keyword evidence="3" id="KW-1185">Reference proteome</keyword>
<evidence type="ECO:0000256" key="1">
    <source>
        <dbReference type="SAM" id="MobiDB-lite"/>
    </source>
</evidence>